<evidence type="ECO:0000313" key="3">
    <source>
        <dbReference type="Proteomes" id="UP000190637"/>
    </source>
</evidence>
<organism evidence="2 3">
    <name type="scientific">Marinactinospora thermotolerans DSM 45154</name>
    <dbReference type="NCBI Taxonomy" id="1122192"/>
    <lineage>
        <taxon>Bacteria</taxon>
        <taxon>Bacillati</taxon>
        <taxon>Actinomycetota</taxon>
        <taxon>Actinomycetes</taxon>
        <taxon>Streptosporangiales</taxon>
        <taxon>Nocardiopsidaceae</taxon>
        <taxon>Marinactinospora</taxon>
    </lineage>
</organism>
<reference evidence="2 3" key="1">
    <citation type="submission" date="2017-02" db="EMBL/GenBank/DDBJ databases">
        <authorList>
            <person name="Peterson S.W."/>
        </authorList>
    </citation>
    <scope>NUCLEOTIDE SEQUENCE [LARGE SCALE GENOMIC DNA]</scope>
    <source>
        <strain evidence="2 3">DSM 45154</strain>
    </source>
</reference>
<accession>A0A1T4KI35</accession>
<evidence type="ECO:0000313" key="2">
    <source>
        <dbReference type="EMBL" id="SJZ42092.1"/>
    </source>
</evidence>
<feature type="compositionally biased region" description="Low complexity" evidence="1">
    <location>
        <begin position="250"/>
        <end position="271"/>
    </location>
</feature>
<evidence type="ECO:0000256" key="1">
    <source>
        <dbReference type="SAM" id="MobiDB-lite"/>
    </source>
</evidence>
<name>A0A1T4KI35_9ACTN</name>
<dbReference type="EMBL" id="FUWS01000001">
    <property type="protein sequence ID" value="SJZ42092.1"/>
    <property type="molecule type" value="Genomic_DNA"/>
</dbReference>
<sequence length="324" mass="33682">MPLEAFGRAPVRDTPWAESSTDVLGGGEGGRVDPSPVAPATGTRLGRRADGPACEGIRVVAEEGRSDGRLRLPTRTPAALPTSLSTSRSPTERSLGFHRGSADCGRPAGAQAPRTERDVFHREPVGVFSAHIARSPPTGGVLSFTRHGTSRMVAGRSGATATAETVAHPGRERGGLPARGGTAIGRSTTAGLSWPHALRLRHRPRERVGGRGAVADPVGQADLDTTRRYALAGQAGTALAIGRCGVTAQPRGDPPGSGSGPFPSGPRSPRSAQRAEPTSRPGRQRESAPPEPRRCGASVRRRLERIHSSKVPSPSIAQVSMAPL</sequence>
<keyword evidence="3" id="KW-1185">Reference proteome</keyword>
<protein>
    <submittedName>
        <fullName evidence="2">Uncharacterized protein</fullName>
    </submittedName>
</protein>
<gene>
    <name evidence="2" type="ORF">SAMN02745673_00392</name>
</gene>
<proteinExistence type="predicted"/>
<feature type="region of interest" description="Disordered" evidence="1">
    <location>
        <begin position="169"/>
        <end position="189"/>
    </location>
</feature>
<dbReference type="Proteomes" id="UP000190637">
    <property type="component" value="Unassembled WGS sequence"/>
</dbReference>
<feature type="compositionally biased region" description="Low complexity" evidence="1">
    <location>
        <begin position="80"/>
        <end position="94"/>
    </location>
</feature>
<feature type="compositionally biased region" description="Basic and acidic residues" evidence="1">
    <location>
        <begin position="283"/>
        <end position="294"/>
    </location>
</feature>
<feature type="region of interest" description="Disordered" evidence="1">
    <location>
        <begin position="245"/>
        <end position="324"/>
    </location>
</feature>
<feature type="region of interest" description="Disordered" evidence="1">
    <location>
        <begin position="1"/>
        <end position="50"/>
    </location>
</feature>
<feature type="region of interest" description="Disordered" evidence="1">
    <location>
        <begin position="65"/>
        <end position="115"/>
    </location>
</feature>
<dbReference type="AlphaFoldDB" id="A0A1T4KI35"/>